<comment type="caution">
    <text evidence="2">The sequence shown here is derived from an EMBL/GenBank/DDBJ whole genome shotgun (WGS) entry which is preliminary data.</text>
</comment>
<name>A0A562RMD6_9BURK</name>
<feature type="transmembrane region" description="Helical" evidence="1">
    <location>
        <begin position="12"/>
        <end position="30"/>
    </location>
</feature>
<evidence type="ECO:0000313" key="3">
    <source>
        <dbReference type="Proteomes" id="UP000318431"/>
    </source>
</evidence>
<dbReference type="AlphaFoldDB" id="A0A562RMD6"/>
<protein>
    <submittedName>
        <fullName evidence="2">Type IV pilus assembly protein PilE</fullName>
    </submittedName>
</protein>
<dbReference type="Gene3D" id="3.30.700.10">
    <property type="entry name" value="Glycoprotein, Type 4 Pilin"/>
    <property type="match status" value="1"/>
</dbReference>
<dbReference type="SUPFAM" id="SSF54523">
    <property type="entry name" value="Pili subunits"/>
    <property type="match status" value="1"/>
</dbReference>
<keyword evidence="1" id="KW-0812">Transmembrane</keyword>
<proteinExistence type="predicted"/>
<dbReference type="PROSITE" id="PS00409">
    <property type="entry name" value="PROKAR_NTER_METHYL"/>
    <property type="match status" value="1"/>
</dbReference>
<keyword evidence="1" id="KW-1133">Transmembrane helix</keyword>
<evidence type="ECO:0000256" key="1">
    <source>
        <dbReference type="SAM" id="Phobius"/>
    </source>
</evidence>
<accession>A0A562RMD6</accession>
<dbReference type="NCBIfam" id="TIGR02532">
    <property type="entry name" value="IV_pilin_GFxxxE"/>
    <property type="match status" value="1"/>
</dbReference>
<dbReference type="Pfam" id="PF16732">
    <property type="entry name" value="ComP_DUS"/>
    <property type="match status" value="1"/>
</dbReference>
<keyword evidence="1" id="KW-0472">Membrane</keyword>
<evidence type="ECO:0000313" key="2">
    <source>
        <dbReference type="EMBL" id="TWI70205.1"/>
    </source>
</evidence>
<organism evidence="2 3">
    <name type="scientific">Pseudoduganella lurida</name>
    <dbReference type="NCBI Taxonomy" id="1036180"/>
    <lineage>
        <taxon>Bacteria</taxon>
        <taxon>Pseudomonadati</taxon>
        <taxon>Pseudomonadota</taxon>
        <taxon>Betaproteobacteria</taxon>
        <taxon>Burkholderiales</taxon>
        <taxon>Oxalobacteraceae</taxon>
        <taxon>Telluria group</taxon>
        <taxon>Pseudoduganella</taxon>
    </lineage>
</organism>
<dbReference type="InterPro" id="IPR012902">
    <property type="entry name" value="N_methyl_site"/>
</dbReference>
<gene>
    <name evidence="2" type="ORF">IP91_01287</name>
</gene>
<keyword evidence="3" id="KW-1185">Reference proteome</keyword>
<dbReference type="GO" id="GO:0043683">
    <property type="term" value="P:type IV pilus assembly"/>
    <property type="evidence" value="ECO:0007669"/>
    <property type="project" value="InterPro"/>
</dbReference>
<dbReference type="EMBL" id="VLLB01000001">
    <property type="protein sequence ID" value="TWI70205.1"/>
    <property type="molecule type" value="Genomic_DNA"/>
</dbReference>
<dbReference type="InterPro" id="IPR031982">
    <property type="entry name" value="PilE-like"/>
</dbReference>
<dbReference type="InterPro" id="IPR045584">
    <property type="entry name" value="Pilin-like"/>
</dbReference>
<reference evidence="2 3" key="1">
    <citation type="journal article" date="2015" name="Stand. Genomic Sci.">
        <title>Genomic Encyclopedia of Bacterial and Archaeal Type Strains, Phase III: the genomes of soil and plant-associated and newly described type strains.</title>
        <authorList>
            <person name="Whitman W.B."/>
            <person name="Woyke T."/>
            <person name="Klenk H.P."/>
            <person name="Zhou Y."/>
            <person name="Lilburn T.G."/>
            <person name="Beck B.J."/>
            <person name="De Vos P."/>
            <person name="Vandamme P."/>
            <person name="Eisen J.A."/>
            <person name="Garrity G."/>
            <person name="Hugenholtz P."/>
            <person name="Kyrpides N.C."/>
        </authorList>
    </citation>
    <scope>NUCLEOTIDE SEQUENCE [LARGE SCALE GENOMIC DNA]</scope>
    <source>
        <strain evidence="2 3">CGMCC 1.10822</strain>
    </source>
</reference>
<dbReference type="Proteomes" id="UP000318431">
    <property type="component" value="Unassembled WGS sequence"/>
</dbReference>
<dbReference type="OrthoDB" id="8592370at2"/>
<sequence>MASRGGFTLPELLVALAIAGILAAVALPSWREYVIRTRRTEGQGALQALMGQQERYFTQHNRYIAFGADAPEPEAQQFRWWSGTTAASSAYEIAGRACEGDTIDNCIELTATPGTSRVDSRFRDDTCQRLTLTSRGERRASATQDTAATVRCWR</sequence>
<dbReference type="PANTHER" id="PTHR30093:SF47">
    <property type="entry name" value="TYPE IV PILUS NON-CORE MINOR PILIN PILE"/>
    <property type="match status" value="1"/>
</dbReference>
<dbReference type="Pfam" id="PF07963">
    <property type="entry name" value="N_methyl"/>
    <property type="match status" value="1"/>
</dbReference>
<dbReference type="PANTHER" id="PTHR30093">
    <property type="entry name" value="GENERAL SECRETION PATHWAY PROTEIN G"/>
    <property type="match status" value="1"/>
</dbReference>